<accession>A0A8K0UDX6</accession>
<dbReference type="EMBL" id="JAEVFJ010000066">
    <property type="protein sequence ID" value="KAH8077098.1"/>
    <property type="molecule type" value="Genomic_DNA"/>
</dbReference>
<dbReference type="PANTHER" id="PTHR22883:SF23">
    <property type="entry name" value="PALMITOYLTRANSFERASE ZDHHC6"/>
    <property type="match status" value="1"/>
</dbReference>
<evidence type="ECO:0000256" key="7">
    <source>
        <dbReference type="ARBA" id="ARBA00023288"/>
    </source>
</evidence>
<keyword evidence="2 11" id="KW-0808">Transferase</keyword>
<keyword evidence="5 11" id="KW-0472">Membrane</keyword>
<organism evidence="14 15">
    <name type="scientific">Cristinia sonorae</name>
    <dbReference type="NCBI Taxonomy" id="1940300"/>
    <lineage>
        <taxon>Eukaryota</taxon>
        <taxon>Fungi</taxon>
        <taxon>Dikarya</taxon>
        <taxon>Basidiomycota</taxon>
        <taxon>Agaricomycotina</taxon>
        <taxon>Agaricomycetes</taxon>
        <taxon>Agaricomycetidae</taxon>
        <taxon>Agaricales</taxon>
        <taxon>Pleurotineae</taxon>
        <taxon>Stephanosporaceae</taxon>
        <taxon>Cristinia</taxon>
    </lineage>
</organism>
<dbReference type="InterPro" id="IPR001594">
    <property type="entry name" value="Palmitoyltrfase_DHHC"/>
</dbReference>
<reference evidence="14" key="1">
    <citation type="journal article" date="2021" name="New Phytol.">
        <title>Evolutionary innovations through gain and loss of genes in the ectomycorrhizal Boletales.</title>
        <authorList>
            <person name="Wu G."/>
            <person name="Miyauchi S."/>
            <person name="Morin E."/>
            <person name="Kuo A."/>
            <person name="Drula E."/>
            <person name="Varga T."/>
            <person name="Kohler A."/>
            <person name="Feng B."/>
            <person name="Cao Y."/>
            <person name="Lipzen A."/>
            <person name="Daum C."/>
            <person name="Hundley H."/>
            <person name="Pangilinan J."/>
            <person name="Johnson J."/>
            <person name="Barry K."/>
            <person name="LaButti K."/>
            <person name="Ng V."/>
            <person name="Ahrendt S."/>
            <person name="Min B."/>
            <person name="Choi I.G."/>
            <person name="Park H."/>
            <person name="Plett J.M."/>
            <person name="Magnuson J."/>
            <person name="Spatafora J.W."/>
            <person name="Nagy L.G."/>
            <person name="Henrissat B."/>
            <person name="Grigoriev I.V."/>
            <person name="Yang Z.L."/>
            <person name="Xu J."/>
            <person name="Martin F.M."/>
        </authorList>
    </citation>
    <scope>NUCLEOTIDE SEQUENCE</scope>
    <source>
        <strain evidence="14">KKN 215</strain>
    </source>
</reference>
<dbReference type="InterPro" id="IPR039859">
    <property type="entry name" value="PFA4/ZDH16/20/ERF2-like"/>
</dbReference>
<comment type="catalytic activity">
    <reaction evidence="10 11">
        <text>L-cysteinyl-[protein] + hexadecanoyl-CoA = S-hexadecanoyl-L-cysteinyl-[protein] + CoA</text>
        <dbReference type="Rhea" id="RHEA:36683"/>
        <dbReference type="Rhea" id="RHEA-COMP:10131"/>
        <dbReference type="Rhea" id="RHEA-COMP:11032"/>
        <dbReference type="ChEBI" id="CHEBI:29950"/>
        <dbReference type="ChEBI" id="CHEBI:57287"/>
        <dbReference type="ChEBI" id="CHEBI:57379"/>
        <dbReference type="ChEBI" id="CHEBI:74151"/>
        <dbReference type="EC" id="2.3.1.225"/>
    </reaction>
</comment>
<dbReference type="Proteomes" id="UP000813824">
    <property type="component" value="Unassembled WGS sequence"/>
</dbReference>
<dbReference type="OrthoDB" id="1436450at2759"/>
<feature type="region of interest" description="Disordered" evidence="12">
    <location>
        <begin position="207"/>
        <end position="229"/>
    </location>
</feature>
<comment type="subcellular location">
    <subcellularLocation>
        <location evidence="1">Membrane</location>
        <topology evidence="1">Multi-pass membrane protein</topology>
    </subcellularLocation>
</comment>
<keyword evidence="3 11" id="KW-0812">Transmembrane</keyword>
<keyword evidence="6" id="KW-0564">Palmitate</keyword>
<dbReference type="EC" id="2.3.1.225" evidence="11"/>
<dbReference type="AlphaFoldDB" id="A0A8K0UDX6"/>
<evidence type="ECO:0000256" key="1">
    <source>
        <dbReference type="ARBA" id="ARBA00004141"/>
    </source>
</evidence>
<evidence type="ECO:0000259" key="13">
    <source>
        <dbReference type="Pfam" id="PF01529"/>
    </source>
</evidence>
<comment type="domain">
    <text evidence="11">The DHHC domain is required for palmitoyltransferase activity.</text>
</comment>
<dbReference type="GO" id="GO:0019706">
    <property type="term" value="F:protein-cysteine S-palmitoyltransferase activity"/>
    <property type="evidence" value="ECO:0007669"/>
    <property type="project" value="UniProtKB-EC"/>
</dbReference>
<name>A0A8K0UDX6_9AGAR</name>
<feature type="region of interest" description="Disordered" evidence="12">
    <location>
        <begin position="163"/>
        <end position="187"/>
    </location>
</feature>
<evidence type="ECO:0000256" key="2">
    <source>
        <dbReference type="ARBA" id="ARBA00022679"/>
    </source>
</evidence>
<evidence type="ECO:0000256" key="8">
    <source>
        <dbReference type="ARBA" id="ARBA00023315"/>
    </source>
</evidence>
<keyword evidence="7" id="KW-0449">Lipoprotein</keyword>
<evidence type="ECO:0000313" key="14">
    <source>
        <dbReference type="EMBL" id="KAH8077098.1"/>
    </source>
</evidence>
<proteinExistence type="inferred from homology"/>
<evidence type="ECO:0000256" key="9">
    <source>
        <dbReference type="ARBA" id="ARBA00038298"/>
    </source>
</evidence>
<comment type="similarity">
    <text evidence="9">Belongs to the DHHC palmitoyltransferase family. PFA5 subfamily.</text>
</comment>
<evidence type="ECO:0000256" key="6">
    <source>
        <dbReference type="ARBA" id="ARBA00023139"/>
    </source>
</evidence>
<dbReference type="Pfam" id="PF01529">
    <property type="entry name" value="DHHC"/>
    <property type="match status" value="1"/>
</dbReference>
<evidence type="ECO:0000256" key="10">
    <source>
        <dbReference type="ARBA" id="ARBA00048048"/>
    </source>
</evidence>
<keyword evidence="8 11" id="KW-0012">Acyltransferase</keyword>
<dbReference type="GO" id="GO:0005783">
    <property type="term" value="C:endoplasmic reticulum"/>
    <property type="evidence" value="ECO:0007669"/>
    <property type="project" value="TreeGrafter"/>
</dbReference>
<evidence type="ECO:0000256" key="12">
    <source>
        <dbReference type="SAM" id="MobiDB-lite"/>
    </source>
</evidence>
<evidence type="ECO:0000256" key="11">
    <source>
        <dbReference type="RuleBase" id="RU079119"/>
    </source>
</evidence>
<keyword evidence="4 11" id="KW-1133">Transmembrane helix</keyword>
<feature type="transmembrane region" description="Helical" evidence="11">
    <location>
        <begin position="87"/>
        <end position="113"/>
    </location>
</feature>
<feature type="transmembrane region" description="Helical" evidence="11">
    <location>
        <begin position="45"/>
        <end position="67"/>
    </location>
</feature>
<dbReference type="GO" id="GO:0005794">
    <property type="term" value="C:Golgi apparatus"/>
    <property type="evidence" value="ECO:0007669"/>
    <property type="project" value="TreeGrafter"/>
</dbReference>
<feature type="transmembrane region" description="Helical" evidence="11">
    <location>
        <begin position="295"/>
        <end position="315"/>
    </location>
</feature>
<evidence type="ECO:0000256" key="4">
    <source>
        <dbReference type="ARBA" id="ARBA00022989"/>
    </source>
</evidence>
<feature type="transmembrane region" description="Helical" evidence="11">
    <location>
        <begin position="327"/>
        <end position="347"/>
    </location>
</feature>
<gene>
    <name evidence="14" type="ORF">BXZ70DRAFT_902447</name>
</gene>
<dbReference type="GO" id="GO:0016020">
    <property type="term" value="C:membrane"/>
    <property type="evidence" value="ECO:0007669"/>
    <property type="project" value="UniProtKB-SubCell"/>
</dbReference>
<feature type="domain" description="Palmitoyltransferase DHHC" evidence="13">
    <location>
        <begin position="245"/>
        <end position="365"/>
    </location>
</feature>
<dbReference type="GO" id="GO:0006612">
    <property type="term" value="P:protein targeting to membrane"/>
    <property type="evidence" value="ECO:0007669"/>
    <property type="project" value="TreeGrafter"/>
</dbReference>
<sequence length="467" mass="52994">MAAKDHGHGRKTHGGADASCCGVIEESAARSRARREKRMEKPHPWVLLKLTVVVTLGIMGYAAYVYVGRFCIPMIRDNDGAIPGGRRTGIAFVVIFALLGLMMLWTYGMAVFISPGKAKDFSEKCEPPPFRAPIQRWYDSTSEINTGPFIPIPAEEAAQYQGNYDHSNQNSTIPSAPSIDLSDNTQTQVRSDTNVGVTDALPPVQAAKASHEVNQPQADEYQSAPNGAPMMFTRRPSTTPVLLPEYRYCSKCKFVKPLRTHHCRACGTCILKYDHHCPWIGQCVGAHNHKFFIHFLQWAILFCLWTLSTLVANIVKSGQFPRDDIDPQQIAIVALSGLFLLFTVSLFGTHLRLILLNWTTVESLNAERMKERESKVLSRLHAWYQFGAKRRTRKDWDAEWGRIGFEGNLWWLGSARKNWEAVMGDRWYQWILPIGRTPGDGLTYPTNPRFDEEGRWRRRSEWPAELR</sequence>
<keyword evidence="15" id="KW-1185">Reference proteome</keyword>
<dbReference type="PANTHER" id="PTHR22883">
    <property type="entry name" value="ZINC FINGER DHHC DOMAIN CONTAINING PROTEIN"/>
    <property type="match status" value="1"/>
</dbReference>
<evidence type="ECO:0000256" key="3">
    <source>
        <dbReference type="ARBA" id="ARBA00022692"/>
    </source>
</evidence>
<evidence type="ECO:0000313" key="15">
    <source>
        <dbReference type="Proteomes" id="UP000813824"/>
    </source>
</evidence>
<dbReference type="PROSITE" id="PS50216">
    <property type="entry name" value="DHHC"/>
    <property type="match status" value="1"/>
</dbReference>
<comment type="caution">
    <text evidence="14">The sequence shown here is derived from an EMBL/GenBank/DDBJ whole genome shotgun (WGS) entry which is preliminary data.</text>
</comment>
<evidence type="ECO:0000256" key="5">
    <source>
        <dbReference type="ARBA" id="ARBA00023136"/>
    </source>
</evidence>
<protein>
    <recommendedName>
        <fullName evidence="11">Palmitoyltransferase</fullName>
        <ecNumber evidence="11">2.3.1.225</ecNumber>
    </recommendedName>
</protein>